<proteinExistence type="predicted"/>
<sequence>MNNSLTTPLNRRGDPWFEDGNIILFIDGEEANDPESSIAFKVHRGVLSRQSEVFQTMFDIPPPTSGDEIEMLDGCPMVRMYDIPIELSNLIKALYDGANFRHRTVEDFFYLAGILRLATKYFITNLRTKAIRHLTETWAYTLRGHDEMVALALSSPSIDNTTYPYVHPLHVLNLAREVNIRIVVPSALYFLSIYSLDNILRADHPKLTVEHPSRPSSQLSVHDISDYTLMYQHRINVILDFIRNTCDGRVVDAHCQGPKQCGRVFSRLTYYINQSFTPRTGPFHNMGQAMQWIDDDPTICNPCQRAFRRDVSALRTKLWKELPSVIGLPSWEELLAMDLPP</sequence>
<dbReference type="EMBL" id="MU277211">
    <property type="protein sequence ID" value="KAI0061694.1"/>
    <property type="molecule type" value="Genomic_DNA"/>
</dbReference>
<evidence type="ECO:0000313" key="2">
    <source>
        <dbReference type="Proteomes" id="UP000814140"/>
    </source>
</evidence>
<name>A0ACB8SZ65_9AGAM</name>
<keyword evidence="2" id="KW-1185">Reference proteome</keyword>
<accession>A0ACB8SZ65</accession>
<dbReference type="Proteomes" id="UP000814140">
    <property type="component" value="Unassembled WGS sequence"/>
</dbReference>
<reference evidence="1" key="1">
    <citation type="submission" date="2021-03" db="EMBL/GenBank/DDBJ databases">
        <authorList>
            <consortium name="DOE Joint Genome Institute"/>
            <person name="Ahrendt S."/>
            <person name="Looney B.P."/>
            <person name="Miyauchi S."/>
            <person name="Morin E."/>
            <person name="Drula E."/>
            <person name="Courty P.E."/>
            <person name="Chicoki N."/>
            <person name="Fauchery L."/>
            <person name="Kohler A."/>
            <person name="Kuo A."/>
            <person name="Labutti K."/>
            <person name="Pangilinan J."/>
            <person name="Lipzen A."/>
            <person name="Riley R."/>
            <person name="Andreopoulos W."/>
            <person name="He G."/>
            <person name="Johnson J."/>
            <person name="Barry K.W."/>
            <person name="Grigoriev I.V."/>
            <person name="Nagy L."/>
            <person name="Hibbett D."/>
            <person name="Henrissat B."/>
            <person name="Matheny P.B."/>
            <person name="Labbe J."/>
            <person name="Martin F."/>
        </authorList>
    </citation>
    <scope>NUCLEOTIDE SEQUENCE</scope>
    <source>
        <strain evidence="1">HHB10654</strain>
    </source>
</reference>
<comment type="caution">
    <text evidence="1">The sequence shown here is derived from an EMBL/GenBank/DDBJ whole genome shotgun (WGS) entry which is preliminary data.</text>
</comment>
<gene>
    <name evidence="1" type="ORF">BV25DRAFT_1907920</name>
</gene>
<evidence type="ECO:0000313" key="1">
    <source>
        <dbReference type="EMBL" id="KAI0061694.1"/>
    </source>
</evidence>
<reference evidence="1" key="2">
    <citation type="journal article" date="2022" name="New Phytol.">
        <title>Evolutionary transition to the ectomycorrhizal habit in the genomes of a hyperdiverse lineage of mushroom-forming fungi.</title>
        <authorList>
            <person name="Looney B."/>
            <person name="Miyauchi S."/>
            <person name="Morin E."/>
            <person name="Drula E."/>
            <person name="Courty P.E."/>
            <person name="Kohler A."/>
            <person name="Kuo A."/>
            <person name="LaButti K."/>
            <person name="Pangilinan J."/>
            <person name="Lipzen A."/>
            <person name="Riley R."/>
            <person name="Andreopoulos W."/>
            <person name="He G."/>
            <person name="Johnson J."/>
            <person name="Nolan M."/>
            <person name="Tritt A."/>
            <person name="Barry K.W."/>
            <person name="Grigoriev I.V."/>
            <person name="Nagy L.G."/>
            <person name="Hibbett D."/>
            <person name="Henrissat B."/>
            <person name="Matheny P.B."/>
            <person name="Labbe J."/>
            <person name="Martin F.M."/>
        </authorList>
    </citation>
    <scope>NUCLEOTIDE SEQUENCE</scope>
    <source>
        <strain evidence="1">HHB10654</strain>
    </source>
</reference>
<organism evidence="1 2">
    <name type="scientific">Artomyces pyxidatus</name>
    <dbReference type="NCBI Taxonomy" id="48021"/>
    <lineage>
        <taxon>Eukaryota</taxon>
        <taxon>Fungi</taxon>
        <taxon>Dikarya</taxon>
        <taxon>Basidiomycota</taxon>
        <taxon>Agaricomycotina</taxon>
        <taxon>Agaricomycetes</taxon>
        <taxon>Russulales</taxon>
        <taxon>Auriscalpiaceae</taxon>
        <taxon>Artomyces</taxon>
    </lineage>
</organism>
<protein>
    <submittedName>
        <fullName evidence="1">Uncharacterized protein</fullName>
    </submittedName>
</protein>